<organism evidence="1 2">
    <name type="scientific">Candidatus Magasanikbacteria bacterium RIFCSPLOWO2_12_FULL_43_12</name>
    <dbReference type="NCBI Taxonomy" id="1798692"/>
    <lineage>
        <taxon>Bacteria</taxon>
        <taxon>Candidatus Magasanikiibacteriota</taxon>
    </lineage>
</organism>
<evidence type="ECO:0000313" key="2">
    <source>
        <dbReference type="Proteomes" id="UP000178347"/>
    </source>
</evidence>
<evidence type="ECO:0000313" key="1">
    <source>
        <dbReference type="EMBL" id="OGH74377.1"/>
    </source>
</evidence>
<gene>
    <name evidence="1" type="ORF">A3G00_04735</name>
</gene>
<sequence length="323" mass="36171">MTIKQIFNMGLKMAIAADPRGKKGVEKYLDRVKKEHEEMKPKDKKYFEADRLTNPYADSRLHVGSEQTKVKRVLAGIDIGSGEILLASQLNERGKPIDLIIGHHPLGRGLADLHGVMDIQVAVFENLGMSVHIAEKLMEERIKEVSRSVHPANHFQVIDLAKALKVNLMNTHTITDNLVKKFVRDYVEKRKPDTIGDLLDVLLEIPEYQEAKRRGAGPKLFAGDPSHRVGKFVVEMTGGTNPASKIYEEVSRAGISTTIGMHMRDDSRDKASEHHMNVVIAGHMSSDSLGMNLFLDELEKKRIEIVPCSGLTRVSRVKKNNKN</sequence>
<dbReference type="Proteomes" id="UP000178347">
    <property type="component" value="Unassembled WGS sequence"/>
</dbReference>
<dbReference type="EMBL" id="MFQN01000018">
    <property type="protein sequence ID" value="OGH74377.1"/>
    <property type="molecule type" value="Genomic_DNA"/>
</dbReference>
<comment type="caution">
    <text evidence="1">The sequence shown here is derived from an EMBL/GenBank/DDBJ whole genome shotgun (WGS) entry which is preliminary data.</text>
</comment>
<dbReference type="InterPro" id="IPR036069">
    <property type="entry name" value="DUF34/NIF3_sf"/>
</dbReference>
<accession>A0A1F6MRX2</accession>
<dbReference type="SUPFAM" id="SSF102705">
    <property type="entry name" value="NIF3 (NGG1p interacting factor 3)-like"/>
    <property type="match status" value="1"/>
</dbReference>
<dbReference type="AlphaFoldDB" id="A0A1F6MRX2"/>
<name>A0A1F6MRX2_9BACT</name>
<proteinExistence type="predicted"/>
<dbReference type="STRING" id="1798692.A3G00_04735"/>
<reference evidence="1 2" key="1">
    <citation type="journal article" date="2016" name="Nat. Commun.">
        <title>Thousands of microbial genomes shed light on interconnected biogeochemical processes in an aquifer system.</title>
        <authorList>
            <person name="Anantharaman K."/>
            <person name="Brown C.T."/>
            <person name="Hug L.A."/>
            <person name="Sharon I."/>
            <person name="Castelle C.J."/>
            <person name="Probst A.J."/>
            <person name="Thomas B.C."/>
            <person name="Singh A."/>
            <person name="Wilkins M.J."/>
            <person name="Karaoz U."/>
            <person name="Brodie E.L."/>
            <person name="Williams K.H."/>
            <person name="Hubbard S.S."/>
            <person name="Banfield J.F."/>
        </authorList>
    </citation>
    <scope>NUCLEOTIDE SEQUENCE [LARGE SCALE GENOMIC DNA]</scope>
</reference>
<protein>
    <submittedName>
        <fullName evidence="1">NGG1p interacting factor NIF3</fullName>
    </submittedName>
</protein>